<evidence type="ECO:0000256" key="1">
    <source>
        <dbReference type="ARBA" id="ARBA00022553"/>
    </source>
</evidence>
<keyword evidence="1 2" id="KW-0597">Phosphoprotein</keyword>
<dbReference type="SUPFAM" id="SSF52172">
    <property type="entry name" value="CheY-like"/>
    <property type="match status" value="1"/>
</dbReference>
<reference evidence="4 5" key="1">
    <citation type="submission" date="2016-09" db="EMBL/GenBank/DDBJ databases">
        <title>Desulfuribacillus arsenicus sp. nov., an obligately anaerobic, dissimilatory arsenic- and antimonate-reducing bacterium isolated from anoxic sediments.</title>
        <authorList>
            <person name="Abin C.A."/>
            <person name="Hollibaugh J.T."/>
        </authorList>
    </citation>
    <scope>NUCLEOTIDE SEQUENCE [LARGE SCALE GENOMIC DNA]</scope>
    <source>
        <strain evidence="4 5">MLFW-2</strain>
    </source>
</reference>
<evidence type="ECO:0000256" key="2">
    <source>
        <dbReference type="PROSITE-ProRule" id="PRU00169"/>
    </source>
</evidence>
<feature type="modified residue" description="4-aspartylphosphate" evidence="2">
    <location>
        <position position="52"/>
    </location>
</feature>
<dbReference type="PANTHER" id="PTHR44591:SF3">
    <property type="entry name" value="RESPONSE REGULATORY DOMAIN-CONTAINING PROTEIN"/>
    <property type="match status" value="1"/>
</dbReference>
<evidence type="ECO:0000313" key="4">
    <source>
        <dbReference type="EMBL" id="OEH85270.1"/>
    </source>
</evidence>
<dbReference type="SMART" id="SM00448">
    <property type="entry name" value="REC"/>
    <property type="match status" value="1"/>
</dbReference>
<dbReference type="PROSITE" id="PS50110">
    <property type="entry name" value="RESPONSE_REGULATORY"/>
    <property type="match status" value="1"/>
</dbReference>
<protein>
    <recommendedName>
        <fullName evidence="3">Response regulatory domain-containing protein</fullName>
    </recommendedName>
</protein>
<dbReference type="PANTHER" id="PTHR44591">
    <property type="entry name" value="STRESS RESPONSE REGULATOR PROTEIN 1"/>
    <property type="match status" value="1"/>
</dbReference>
<dbReference type="Pfam" id="PF00072">
    <property type="entry name" value="Response_reg"/>
    <property type="match status" value="1"/>
</dbReference>
<dbReference type="InterPro" id="IPR011006">
    <property type="entry name" value="CheY-like_superfamily"/>
</dbReference>
<dbReference type="Proteomes" id="UP000095255">
    <property type="component" value="Unassembled WGS sequence"/>
</dbReference>
<dbReference type="InterPro" id="IPR001789">
    <property type="entry name" value="Sig_transdc_resp-reg_receiver"/>
</dbReference>
<dbReference type="OrthoDB" id="9808843at2"/>
<evidence type="ECO:0000313" key="5">
    <source>
        <dbReference type="Proteomes" id="UP000095255"/>
    </source>
</evidence>
<name>A0A1E5L579_9FIRM</name>
<proteinExistence type="predicted"/>
<dbReference type="RefSeq" id="WP_069702095.1">
    <property type="nucleotide sequence ID" value="NZ_MJAT01000022.1"/>
</dbReference>
<dbReference type="AlphaFoldDB" id="A0A1E5L579"/>
<dbReference type="EMBL" id="MJAT01000022">
    <property type="protein sequence ID" value="OEH85270.1"/>
    <property type="molecule type" value="Genomic_DNA"/>
</dbReference>
<dbReference type="Gene3D" id="3.40.50.2300">
    <property type="match status" value="1"/>
</dbReference>
<evidence type="ECO:0000259" key="3">
    <source>
        <dbReference type="PROSITE" id="PS50110"/>
    </source>
</evidence>
<keyword evidence="5" id="KW-1185">Reference proteome</keyword>
<comment type="caution">
    <text evidence="4">The sequence shown here is derived from an EMBL/GenBank/DDBJ whole genome shotgun (WGS) entry which is preliminary data.</text>
</comment>
<dbReference type="STRING" id="1390249.BHU72_04015"/>
<accession>A0A1E5L579</accession>
<dbReference type="GO" id="GO:0000160">
    <property type="term" value="P:phosphorelay signal transduction system"/>
    <property type="evidence" value="ECO:0007669"/>
    <property type="project" value="InterPro"/>
</dbReference>
<organism evidence="4 5">
    <name type="scientific">Desulfuribacillus stibiiarsenatis</name>
    <dbReference type="NCBI Taxonomy" id="1390249"/>
    <lineage>
        <taxon>Bacteria</taxon>
        <taxon>Bacillati</taxon>
        <taxon>Bacillota</taxon>
        <taxon>Desulfuribacillia</taxon>
        <taxon>Desulfuribacillales</taxon>
        <taxon>Desulfuribacillaceae</taxon>
        <taxon>Desulfuribacillus</taxon>
    </lineage>
</organism>
<gene>
    <name evidence="4" type="ORF">BHU72_04015</name>
</gene>
<dbReference type="InterPro" id="IPR050595">
    <property type="entry name" value="Bact_response_regulator"/>
</dbReference>
<sequence>MKKILIIDDEPAIIMIVKEVLESKGYLLTTALDGSEAMKILNQEQHDLVIVDYQLPYVNGVEVIQMMKANTMHSITPIILCTGNDGDMGNVHKVANVTILKKPFEIEELAIQVKKLLEKEPSHVI</sequence>
<feature type="domain" description="Response regulatory" evidence="3">
    <location>
        <begin position="3"/>
        <end position="117"/>
    </location>
</feature>